<reference evidence="4 5" key="1">
    <citation type="submission" date="2020-07" db="EMBL/GenBank/DDBJ databases">
        <title>Sequencing the genomes of 1000 actinobacteria strains.</title>
        <authorList>
            <person name="Klenk H.-P."/>
        </authorList>
    </citation>
    <scope>NUCLEOTIDE SEQUENCE [LARGE SCALE GENOMIC DNA]</scope>
    <source>
        <strain evidence="4 5">DSM 7487</strain>
    </source>
</reference>
<sequence>MTSPTTRVACHTSAPRVGDLAGNCDRSVQAVRDAAAAGADLVVLPELVTSGYVFASVEEAAGVAIGPDHDVFTRWAQAAGDAVVVGGFCERGPDGELFNSAAVVDRTGVRAVYRKVHLWDEEKRFFVAGDALPPVLDTGFGRLAPLVCYDLEFPELTRHVALAGAEVLAVPTNWPLVPRPDGERPPEVVIAMATARVNRVVVVCCDRTGTERGQRWTAGTTVVGADGWPVAADDREGLLVADVDVAAARDKRLTARAHLVGDRRTDLY</sequence>
<protein>
    <submittedName>
        <fullName evidence="4">Putative amidohydrolase</fullName>
    </submittedName>
</protein>
<comment type="caution">
    <text evidence="4">The sequence shown here is derived from an EMBL/GenBank/DDBJ whole genome shotgun (WGS) entry which is preliminary data.</text>
</comment>
<dbReference type="PANTHER" id="PTHR43674:SF2">
    <property type="entry name" value="BETA-UREIDOPROPIONASE"/>
    <property type="match status" value="1"/>
</dbReference>
<dbReference type="InterPro" id="IPR050345">
    <property type="entry name" value="Aliph_Amidase/BUP"/>
</dbReference>
<evidence type="ECO:0000256" key="1">
    <source>
        <dbReference type="ARBA" id="ARBA00010613"/>
    </source>
</evidence>
<evidence type="ECO:0000259" key="3">
    <source>
        <dbReference type="PROSITE" id="PS50263"/>
    </source>
</evidence>
<evidence type="ECO:0000313" key="4">
    <source>
        <dbReference type="EMBL" id="NYD22893.1"/>
    </source>
</evidence>
<feature type="domain" description="CN hydrolase" evidence="3">
    <location>
        <begin position="6"/>
        <end position="245"/>
    </location>
</feature>
<dbReference type="GO" id="GO:0050126">
    <property type="term" value="F:N-carbamoylputrescine amidase activity"/>
    <property type="evidence" value="ECO:0007669"/>
    <property type="project" value="TreeGrafter"/>
</dbReference>
<evidence type="ECO:0000313" key="5">
    <source>
        <dbReference type="Proteomes" id="UP000521922"/>
    </source>
</evidence>
<name>A0A7Y9DLN7_9ACTN</name>
<proteinExistence type="inferred from homology"/>
<accession>A0A7Y9DLN7</accession>
<dbReference type="Proteomes" id="UP000521922">
    <property type="component" value="Unassembled WGS sequence"/>
</dbReference>
<dbReference type="EMBL" id="JACCBB010000001">
    <property type="protein sequence ID" value="NYD22893.1"/>
    <property type="molecule type" value="Genomic_DNA"/>
</dbReference>
<dbReference type="RefSeq" id="WP_179752204.1">
    <property type="nucleotide sequence ID" value="NZ_BAAAGN010000001.1"/>
</dbReference>
<dbReference type="SUPFAM" id="SSF56317">
    <property type="entry name" value="Carbon-nitrogen hydrolase"/>
    <property type="match status" value="1"/>
</dbReference>
<comment type="similarity">
    <text evidence="1">Belongs to the carbon-nitrogen hydrolase superfamily. NIT1/NIT2 family.</text>
</comment>
<gene>
    <name evidence="4" type="ORF">BJ968_002433</name>
</gene>
<dbReference type="AlphaFoldDB" id="A0A7Y9DLN7"/>
<dbReference type="Pfam" id="PF00795">
    <property type="entry name" value="CN_hydrolase"/>
    <property type="match status" value="1"/>
</dbReference>
<dbReference type="InterPro" id="IPR003010">
    <property type="entry name" value="C-N_Hydrolase"/>
</dbReference>
<evidence type="ECO:0000256" key="2">
    <source>
        <dbReference type="ARBA" id="ARBA00022801"/>
    </source>
</evidence>
<keyword evidence="5" id="KW-1185">Reference proteome</keyword>
<dbReference type="GO" id="GO:0033388">
    <property type="term" value="P:putrescine biosynthetic process from arginine"/>
    <property type="evidence" value="ECO:0007669"/>
    <property type="project" value="TreeGrafter"/>
</dbReference>
<organism evidence="4 5">
    <name type="scientific">Kineococcus aurantiacus</name>
    <dbReference type="NCBI Taxonomy" id="37633"/>
    <lineage>
        <taxon>Bacteria</taxon>
        <taxon>Bacillati</taxon>
        <taxon>Actinomycetota</taxon>
        <taxon>Actinomycetes</taxon>
        <taxon>Kineosporiales</taxon>
        <taxon>Kineosporiaceae</taxon>
        <taxon>Kineococcus</taxon>
    </lineage>
</organism>
<dbReference type="InterPro" id="IPR036526">
    <property type="entry name" value="C-N_Hydrolase_sf"/>
</dbReference>
<dbReference type="PANTHER" id="PTHR43674">
    <property type="entry name" value="NITRILASE C965.09-RELATED"/>
    <property type="match status" value="1"/>
</dbReference>
<dbReference type="PROSITE" id="PS50263">
    <property type="entry name" value="CN_HYDROLASE"/>
    <property type="match status" value="1"/>
</dbReference>
<keyword evidence="2 4" id="KW-0378">Hydrolase</keyword>
<dbReference type="InterPro" id="IPR001110">
    <property type="entry name" value="UPF0012_CS"/>
</dbReference>
<dbReference type="PROSITE" id="PS01227">
    <property type="entry name" value="UPF0012"/>
    <property type="match status" value="1"/>
</dbReference>
<dbReference type="Gene3D" id="3.60.110.10">
    <property type="entry name" value="Carbon-nitrogen hydrolase"/>
    <property type="match status" value="1"/>
</dbReference>